<feature type="chain" id="PRO_5005519150" evidence="2">
    <location>
        <begin position="20"/>
        <end position="113"/>
    </location>
</feature>
<dbReference type="EMBL" id="GBRD01016027">
    <property type="protein sequence ID" value="JAG49799.1"/>
    <property type="molecule type" value="Transcribed_RNA"/>
</dbReference>
<keyword evidence="2" id="KW-0732">Signal</keyword>
<reference evidence="3" key="1">
    <citation type="submission" date="2014-09" db="EMBL/GenBank/DDBJ databases">
        <authorList>
            <person name="Magalhaes I.L.F."/>
            <person name="Oliveira U."/>
            <person name="Santos F.R."/>
            <person name="Vidigal T.H.D.A."/>
            <person name="Brescovit A.D."/>
            <person name="Santos A.J."/>
        </authorList>
    </citation>
    <scope>NUCLEOTIDE SEQUENCE</scope>
</reference>
<feature type="region of interest" description="Disordered" evidence="1">
    <location>
        <begin position="89"/>
        <end position="113"/>
    </location>
</feature>
<sequence length="113" mass="13067">MKTFTILLCLAAAVVTVMSSPTKSEDKELNEKWNQHKDSIMKRLEENDADLKRQYQEQLEKVKSSSGIEKESAQKKADALKLEIQKIRARHKQTQERMKSNLTKSLSPRKYCA</sequence>
<organism evidence="3">
    <name type="scientific">Lygus hesperus</name>
    <name type="common">Western plant bug</name>
    <dbReference type="NCBI Taxonomy" id="30085"/>
    <lineage>
        <taxon>Eukaryota</taxon>
        <taxon>Metazoa</taxon>
        <taxon>Ecdysozoa</taxon>
        <taxon>Arthropoda</taxon>
        <taxon>Hexapoda</taxon>
        <taxon>Insecta</taxon>
        <taxon>Pterygota</taxon>
        <taxon>Neoptera</taxon>
        <taxon>Paraneoptera</taxon>
        <taxon>Hemiptera</taxon>
        <taxon>Heteroptera</taxon>
        <taxon>Panheteroptera</taxon>
        <taxon>Cimicomorpha</taxon>
        <taxon>Miridae</taxon>
        <taxon>Mirini</taxon>
        <taxon>Lygus</taxon>
    </lineage>
</organism>
<name>A0A0K8S9G2_LYGHE</name>
<evidence type="ECO:0000313" key="3">
    <source>
        <dbReference type="EMBL" id="JAG49799.1"/>
    </source>
</evidence>
<protein>
    <submittedName>
        <fullName evidence="3">Uncharacterized protein</fullName>
    </submittedName>
</protein>
<evidence type="ECO:0000256" key="2">
    <source>
        <dbReference type="SAM" id="SignalP"/>
    </source>
</evidence>
<dbReference type="AlphaFoldDB" id="A0A0K8S9G2"/>
<evidence type="ECO:0000256" key="1">
    <source>
        <dbReference type="SAM" id="MobiDB-lite"/>
    </source>
</evidence>
<accession>A0A0K8S9G2</accession>
<proteinExistence type="predicted"/>
<feature type="signal peptide" evidence="2">
    <location>
        <begin position="1"/>
        <end position="19"/>
    </location>
</feature>